<evidence type="ECO:0000313" key="10">
    <source>
        <dbReference type="Proteomes" id="UP000218606"/>
    </source>
</evidence>
<keyword evidence="3 6" id="KW-0949">S-adenosyl-L-methionine</keyword>
<dbReference type="PANTHER" id="PTHR10629:SF52">
    <property type="entry name" value="DNA (CYTOSINE-5)-METHYLTRANSFERASE 1"/>
    <property type="match status" value="1"/>
</dbReference>
<dbReference type="InterPro" id="IPR001525">
    <property type="entry name" value="C5_MeTfrase"/>
</dbReference>
<sequence length="324" mass="35611">MLTSVELCAGAGGQALGLEKAGFDHTALVEIDKHCCATLRHNRPQWNVLEEDVRAFKADADAYRGIDLLAGGLPCPPFSVAGKQLGEKDERNLFDDAIEIVAATRPRAVMIENVRGFLDAVFHDYREKLKKQLAKLGYETDWRLLNASDYGVPQLRPRVAIVALRKEFSGQFNWPDPLPHNPRTVGETLLDLMKERGWRGADDWAAKADEIAPTIVGGSKKHGGPDLGPTRARRAWAALGVEGRTIAYEAPDPFHNDMPRLTVRMVARIQGFPDSWHFTGAKTNAYRQVGNAFPPPVAEAVARQIRLAIARPSLKVVTAPAAGR</sequence>
<proteinExistence type="inferred from homology"/>
<keyword evidence="1 6" id="KW-0489">Methyltransferase</keyword>
<dbReference type="GO" id="GO:0044027">
    <property type="term" value="P:negative regulation of gene expression via chromosomal CpG island methylation"/>
    <property type="evidence" value="ECO:0007669"/>
    <property type="project" value="TreeGrafter"/>
</dbReference>
<dbReference type="RefSeq" id="WP_096870902.1">
    <property type="nucleotide sequence ID" value="NZ_CP010715.1"/>
</dbReference>
<dbReference type="PROSITE" id="PS51679">
    <property type="entry name" value="SAM_MT_C5"/>
    <property type="match status" value="1"/>
</dbReference>
<dbReference type="InterPro" id="IPR050390">
    <property type="entry name" value="C5-Methyltransferase"/>
</dbReference>
<keyword evidence="2 6" id="KW-0808">Transferase</keyword>
<feature type="active site" evidence="6">
    <location>
        <position position="75"/>
    </location>
</feature>
<evidence type="ECO:0000313" key="9">
    <source>
        <dbReference type="EMBL" id="ATG42814.1"/>
    </source>
</evidence>
<evidence type="ECO:0000256" key="3">
    <source>
        <dbReference type="ARBA" id="ARBA00022691"/>
    </source>
</evidence>
<evidence type="ECO:0000256" key="1">
    <source>
        <dbReference type="ARBA" id="ARBA00022603"/>
    </source>
</evidence>
<evidence type="ECO:0000256" key="5">
    <source>
        <dbReference type="ARBA" id="ARBA00047422"/>
    </source>
</evidence>
<dbReference type="SUPFAM" id="SSF53335">
    <property type="entry name" value="S-adenosyl-L-methionine-dependent methyltransferases"/>
    <property type="match status" value="1"/>
</dbReference>
<gene>
    <name evidence="9" type="primary">naeIM</name>
    <name evidence="9" type="ORF">PhaeoP13_00863</name>
</gene>
<evidence type="ECO:0000256" key="7">
    <source>
        <dbReference type="RuleBase" id="RU000416"/>
    </source>
</evidence>
<evidence type="ECO:0000256" key="2">
    <source>
        <dbReference type="ARBA" id="ARBA00022679"/>
    </source>
</evidence>
<dbReference type="Proteomes" id="UP000218606">
    <property type="component" value="Chromosome"/>
</dbReference>
<dbReference type="PANTHER" id="PTHR10629">
    <property type="entry name" value="CYTOSINE-SPECIFIC METHYLTRANSFERASE"/>
    <property type="match status" value="1"/>
</dbReference>
<dbReference type="GO" id="GO:0003886">
    <property type="term" value="F:DNA (cytosine-5-)-methyltransferase activity"/>
    <property type="evidence" value="ECO:0007669"/>
    <property type="project" value="UniProtKB-EC"/>
</dbReference>
<protein>
    <recommendedName>
        <fullName evidence="8">Cytosine-specific methyltransferase</fullName>
        <ecNumber evidence="8">2.1.1.37</ecNumber>
    </recommendedName>
</protein>
<organism evidence="9 10">
    <name type="scientific">Phaeobacter piscinae</name>
    <dbReference type="NCBI Taxonomy" id="1580596"/>
    <lineage>
        <taxon>Bacteria</taxon>
        <taxon>Pseudomonadati</taxon>
        <taxon>Pseudomonadota</taxon>
        <taxon>Alphaproteobacteria</taxon>
        <taxon>Rhodobacterales</taxon>
        <taxon>Roseobacteraceae</taxon>
        <taxon>Phaeobacter</taxon>
    </lineage>
</organism>
<dbReference type="InterPro" id="IPR031303">
    <property type="entry name" value="C5_meth_CS"/>
</dbReference>
<dbReference type="CDD" id="cd00315">
    <property type="entry name" value="Cyt_C5_DNA_methylase"/>
    <property type="match status" value="1"/>
</dbReference>
<dbReference type="GO" id="GO:0003677">
    <property type="term" value="F:DNA binding"/>
    <property type="evidence" value="ECO:0007669"/>
    <property type="project" value="TreeGrafter"/>
</dbReference>
<dbReference type="PRINTS" id="PR00105">
    <property type="entry name" value="C5METTRFRASE"/>
</dbReference>
<dbReference type="GO" id="GO:0009307">
    <property type="term" value="P:DNA restriction-modification system"/>
    <property type="evidence" value="ECO:0007669"/>
    <property type="project" value="UniProtKB-KW"/>
</dbReference>
<dbReference type="NCBIfam" id="TIGR00675">
    <property type="entry name" value="dcm"/>
    <property type="match status" value="1"/>
</dbReference>
<dbReference type="PROSITE" id="PS00094">
    <property type="entry name" value="C5_MTASE_1"/>
    <property type="match status" value="1"/>
</dbReference>
<evidence type="ECO:0000256" key="4">
    <source>
        <dbReference type="ARBA" id="ARBA00022747"/>
    </source>
</evidence>
<accession>A0AAN1GPN5</accession>
<dbReference type="Gene3D" id="3.40.50.150">
    <property type="entry name" value="Vaccinia Virus protein VP39"/>
    <property type="match status" value="1"/>
</dbReference>
<dbReference type="InterPro" id="IPR029063">
    <property type="entry name" value="SAM-dependent_MTases_sf"/>
</dbReference>
<dbReference type="GO" id="GO:0032259">
    <property type="term" value="P:methylation"/>
    <property type="evidence" value="ECO:0007669"/>
    <property type="project" value="UniProtKB-KW"/>
</dbReference>
<name>A0AAN1GPN5_9RHOB</name>
<evidence type="ECO:0000256" key="6">
    <source>
        <dbReference type="PROSITE-ProRule" id="PRU01016"/>
    </source>
</evidence>
<dbReference type="PROSITE" id="PS00095">
    <property type="entry name" value="C5_MTASE_2"/>
    <property type="match status" value="1"/>
</dbReference>
<comment type="catalytic activity">
    <reaction evidence="5 8">
        <text>a 2'-deoxycytidine in DNA + S-adenosyl-L-methionine = a 5-methyl-2'-deoxycytidine in DNA + S-adenosyl-L-homocysteine + H(+)</text>
        <dbReference type="Rhea" id="RHEA:13681"/>
        <dbReference type="Rhea" id="RHEA-COMP:11369"/>
        <dbReference type="Rhea" id="RHEA-COMP:11370"/>
        <dbReference type="ChEBI" id="CHEBI:15378"/>
        <dbReference type="ChEBI" id="CHEBI:57856"/>
        <dbReference type="ChEBI" id="CHEBI:59789"/>
        <dbReference type="ChEBI" id="CHEBI:85452"/>
        <dbReference type="ChEBI" id="CHEBI:85454"/>
        <dbReference type="EC" id="2.1.1.37"/>
    </reaction>
</comment>
<dbReference type="EMBL" id="CP010767">
    <property type="protein sequence ID" value="ATG42814.1"/>
    <property type="molecule type" value="Genomic_DNA"/>
</dbReference>
<dbReference type="EC" id="2.1.1.37" evidence="8"/>
<keyword evidence="4" id="KW-0680">Restriction system</keyword>
<comment type="similarity">
    <text evidence="6 7">Belongs to the class I-like SAM-binding methyltransferase superfamily. C5-methyltransferase family.</text>
</comment>
<dbReference type="InterPro" id="IPR018117">
    <property type="entry name" value="C5_DNA_meth_AS"/>
</dbReference>
<dbReference type="REBASE" id="221727">
    <property type="entry name" value="M.PpiP13ORF863P"/>
</dbReference>
<dbReference type="AlphaFoldDB" id="A0AAN1GPN5"/>
<evidence type="ECO:0000256" key="8">
    <source>
        <dbReference type="RuleBase" id="RU000417"/>
    </source>
</evidence>
<reference evidence="9 10" key="1">
    <citation type="journal article" date="2017" name="Front. Microbiol.">
        <title>Phaeobacter piscinae sp. nov., a species of the Roseobacter group and potential aquaculture probiont.</title>
        <authorList>
            <person name="Sonnenschein E.C."/>
            <person name="Phippen C.B.W."/>
            <person name="Nielsen K.F."/>
            <person name="Mateiu R.V."/>
            <person name="Melchiorsen J."/>
            <person name="Gram L."/>
            <person name="Overmann J."/>
            <person name="Freese H.M."/>
        </authorList>
    </citation>
    <scope>NUCLEOTIDE SEQUENCE [LARGE SCALE GENOMIC DNA]</scope>
    <source>
        <strain evidence="9 10">P13</strain>
    </source>
</reference>
<dbReference type="Gene3D" id="3.90.120.10">
    <property type="entry name" value="DNA Methylase, subunit A, domain 2"/>
    <property type="match status" value="1"/>
</dbReference>
<dbReference type="Pfam" id="PF00145">
    <property type="entry name" value="DNA_methylase"/>
    <property type="match status" value="1"/>
</dbReference>